<dbReference type="AlphaFoldDB" id="A0A0A8YYR7"/>
<accession>A0A0A8YYR7</accession>
<dbReference type="EMBL" id="GBRH01266179">
    <property type="protein sequence ID" value="JAD31716.1"/>
    <property type="molecule type" value="Transcribed_RNA"/>
</dbReference>
<reference evidence="1" key="1">
    <citation type="submission" date="2014-09" db="EMBL/GenBank/DDBJ databases">
        <authorList>
            <person name="Magalhaes I.L.F."/>
            <person name="Oliveira U."/>
            <person name="Santos F.R."/>
            <person name="Vidigal T.H.D.A."/>
            <person name="Brescovit A.D."/>
            <person name="Santos A.J."/>
        </authorList>
    </citation>
    <scope>NUCLEOTIDE SEQUENCE</scope>
    <source>
        <tissue evidence="1">Shoot tissue taken approximately 20 cm above the soil surface</tissue>
    </source>
</reference>
<organism evidence="1">
    <name type="scientific">Arundo donax</name>
    <name type="common">Giant reed</name>
    <name type="synonym">Donax arundinaceus</name>
    <dbReference type="NCBI Taxonomy" id="35708"/>
    <lineage>
        <taxon>Eukaryota</taxon>
        <taxon>Viridiplantae</taxon>
        <taxon>Streptophyta</taxon>
        <taxon>Embryophyta</taxon>
        <taxon>Tracheophyta</taxon>
        <taxon>Spermatophyta</taxon>
        <taxon>Magnoliopsida</taxon>
        <taxon>Liliopsida</taxon>
        <taxon>Poales</taxon>
        <taxon>Poaceae</taxon>
        <taxon>PACMAD clade</taxon>
        <taxon>Arundinoideae</taxon>
        <taxon>Arundineae</taxon>
        <taxon>Arundo</taxon>
    </lineage>
</organism>
<reference evidence="1" key="2">
    <citation type="journal article" date="2015" name="Data Brief">
        <title>Shoot transcriptome of the giant reed, Arundo donax.</title>
        <authorList>
            <person name="Barrero R.A."/>
            <person name="Guerrero F.D."/>
            <person name="Moolhuijzen P."/>
            <person name="Goolsby J.A."/>
            <person name="Tidwell J."/>
            <person name="Bellgard S.E."/>
            <person name="Bellgard M.I."/>
        </authorList>
    </citation>
    <scope>NUCLEOTIDE SEQUENCE</scope>
    <source>
        <tissue evidence="1">Shoot tissue taken approximately 20 cm above the soil surface</tissue>
    </source>
</reference>
<proteinExistence type="predicted"/>
<evidence type="ECO:0000313" key="1">
    <source>
        <dbReference type="EMBL" id="JAD31716.1"/>
    </source>
</evidence>
<sequence length="24" mass="2895">MRQKEHEAMNRTQGLDFLTAAFYH</sequence>
<name>A0A0A8YYR7_ARUDO</name>
<protein>
    <submittedName>
        <fullName evidence="1">Uncharacterized protein</fullName>
    </submittedName>
</protein>